<dbReference type="AlphaFoldDB" id="A0A0F9ISG4"/>
<reference evidence="2" key="1">
    <citation type="journal article" date="2015" name="Nature">
        <title>Complex archaea that bridge the gap between prokaryotes and eukaryotes.</title>
        <authorList>
            <person name="Spang A."/>
            <person name="Saw J.H."/>
            <person name="Jorgensen S.L."/>
            <person name="Zaremba-Niedzwiedzka K."/>
            <person name="Martijn J."/>
            <person name="Lind A.E."/>
            <person name="van Eijk R."/>
            <person name="Schleper C."/>
            <person name="Guy L."/>
            <person name="Ettema T.J."/>
        </authorList>
    </citation>
    <scope>NUCLEOTIDE SEQUENCE</scope>
</reference>
<evidence type="ECO:0000259" key="1">
    <source>
        <dbReference type="Pfam" id="PF26468"/>
    </source>
</evidence>
<evidence type="ECO:0000313" key="2">
    <source>
        <dbReference type="EMBL" id="KKM60268.1"/>
    </source>
</evidence>
<proteinExistence type="predicted"/>
<dbReference type="EMBL" id="LAZR01011711">
    <property type="protein sequence ID" value="KKM60268.1"/>
    <property type="molecule type" value="Genomic_DNA"/>
</dbReference>
<gene>
    <name evidence="2" type="ORF">LCGC14_1543570</name>
</gene>
<accession>A0A0F9ISG4</accession>
<dbReference type="InterPro" id="IPR058782">
    <property type="entry name" value="GIY_YIG_3"/>
</dbReference>
<comment type="caution">
    <text evidence="2">The sequence shown here is derived from an EMBL/GenBank/DDBJ whole genome shotgun (WGS) entry which is preliminary data.</text>
</comment>
<organism evidence="2">
    <name type="scientific">marine sediment metagenome</name>
    <dbReference type="NCBI Taxonomy" id="412755"/>
    <lineage>
        <taxon>unclassified sequences</taxon>
        <taxon>metagenomes</taxon>
        <taxon>ecological metagenomes</taxon>
    </lineage>
</organism>
<dbReference type="Pfam" id="PF26468">
    <property type="entry name" value="GIY_YIG_3"/>
    <property type="match status" value="1"/>
</dbReference>
<protein>
    <recommendedName>
        <fullName evidence="1">GIY-YIG domain-containing protein</fullName>
    </recommendedName>
</protein>
<sequence length="177" mass="20538">MRVTRIGTHAVSKNSKTRLWNRLSNHRGTLAGSRPGGGNHRGSVFRKIVGESIIIYNNLAEDFPNWSIGSSAPSEIKDEEYRLEKLVSEYIRKLPFLWVEIDDESNKFSNRKVIERNSIALLSNYNNKAIDPRSREWLGKYSPRVKIKNSGLWNSDHIDEDYDPNFLELLRRYIDAM</sequence>
<name>A0A0F9ISG4_9ZZZZ</name>
<feature type="domain" description="GIY-YIG" evidence="1">
    <location>
        <begin position="2"/>
        <end position="176"/>
    </location>
</feature>